<dbReference type="UniPathway" id="UPA00193"/>
<evidence type="ECO:0000313" key="13">
    <source>
        <dbReference type="EMBL" id="VFP81103.1"/>
    </source>
</evidence>
<evidence type="ECO:0000259" key="12">
    <source>
        <dbReference type="Pfam" id="PF00464"/>
    </source>
</evidence>
<keyword evidence="6 10" id="KW-0554">One-carbon metabolism</keyword>
<dbReference type="OrthoDB" id="9803846at2"/>
<evidence type="ECO:0000313" key="14">
    <source>
        <dbReference type="Proteomes" id="UP000294380"/>
    </source>
</evidence>
<evidence type="ECO:0000256" key="5">
    <source>
        <dbReference type="ARBA" id="ARBA00022490"/>
    </source>
</evidence>
<dbReference type="PIRSF" id="PIRSF000412">
    <property type="entry name" value="SHMT"/>
    <property type="match status" value="1"/>
</dbReference>
<dbReference type="PANTHER" id="PTHR11680:SF50">
    <property type="entry name" value="SERINE HYDROXYMETHYLTRANSFERASE"/>
    <property type="match status" value="1"/>
</dbReference>
<comment type="similarity">
    <text evidence="3 10">Belongs to the SHMT family.</text>
</comment>
<protein>
    <recommendedName>
        <fullName evidence="10">Serine hydroxymethyltransferase</fullName>
        <shortName evidence="10">SHMT</shortName>
        <shortName evidence="10">Serine methylase</shortName>
        <ecNumber evidence="10">2.1.2.1</ecNumber>
    </recommendedName>
</protein>
<dbReference type="Pfam" id="PF00464">
    <property type="entry name" value="SHMT"/>
    <property type="match status" value="1"/>
</dbReference>
<dbReference type="InterPro" id="IPR019798">
    <property type="entry name" value="Ser_HO-MeTrfase_PLP_BS"/>
</dbReference>
<feature type="binding site" evidence="10">
    <location>
        <begin position="123"/>
        <end position="125"/>
    </location>
    <ligand>
        <name>(6S)-5,6,7,8-tetrahydrofolate</name>
        <dbReference type="ChEBI" id="CHEBI:57453"/>
    </ligand>
</feature>
<dbReference type="GO" id="GO:0035999">
    <property type="term" value="P:tetrahydrofolate interconversion"/>
    <property type="evidence" value="ECO:0007669"/>
    <property type="project" value="UniProtKB-UniRule"/>
</dbReference>
<comment type="caution">
    <text evidence="10">Lacks conserved residue(s) required for the propagation of feature annotation.</text>
</comment>
<dbReference type="InterPro" id="IPR015424">
    <property type="entry name" value="PyrdxlP-dep_Trfase"/>
</dbReference>
<keyword evidence="5 10" id="KW-0963">Cytoplasm</keyword>
<comment type="pathway">
    <text evidence="10">Amino-acid biosynthesis; glycine biosynthesis; glycine from L-serine: step 1/1.</text>
</comment>
<feature type="modified residue" description="N6-(pyridoxal phosphate)lysine" evidence="10 11">
    <location>
        <position position="227"/>
    </location>
</feature>
<feature type="domain" description="Serine hydroxymethyltransferase-like" evidence="12">
    <location>
        <begin position="6"/>
        <end position="384"/>
    </location>
</feature>
<evidence type="ECO:0000256" key="4">
    <source>
        <dbReference type="ARBA" id="ARBA00011738"/>
    </source>
</evidence>
<dbReference type="CDD" id="cd00378">
    <property type="entry name" value="SHMT"/>
    <property type="match status" value="1"/>
</dbReference>
<evidence type="ECO:0000256" key="8">
    <source>
        <dbReference type="ARBA" id="ARBA00022679"/>
    </source>
</evidence>
<dbReference type="EMBL" id="LR217707">
    <property type="protein sequence ID" value="VFP81103.1"/>
    <property type="molecule type" value="Genomic_DNA"/>
</dbReference>
<comment type="subunit">
    <text evidence="4 10">Homodimer.</text>
</comment>
<gene>
    <name evidence="10 13" type="primary">glyA</name>
    <name evidence="13" type="ORF">BUCIKOCA2762_189</name>
</gene>
<evidence type="ECO:0000256" key="3">
    <source>
        <dbReference type="ARBA" id="ARBA00006376"/>
    </source>
</evidence>
<dbReference type="Gene3D" id="3.40.640.10">
    <property type="entry name" value="Type I PLP-dependent aspartate aminotransferase-like (Major domain)"/>
    <property type="match status" value="1"/>
</dbReference>
<dbReference type="GO" id="GO:0004372">
    <property type="term" value="F:glycine hydroxymethyltransferase activity"/>
    <property type="evidence" value="ECO:0007669"/>
    <property type="project" value="UniProtKB-UniRule"/>
</dbReference>
<dbReference type="UniPathway" id="UPA00288">
    <property type="reaction ID" value="UER01023"/>
</dbReference>
<dbReference type="GO" id="GO:0030170">
    <property type="term" value="F:pyridoxal phosphate binding"/>
    <property type="evidence" value="ECO:0007669"/>
    <property type="project" value="UniProtKB-UniRule"/>
</dbReference>
<comment type="subcellular location">
    <subcellularLocation>
        <location evidence="2 10">Cytoplasm</location>
    </subcellularLocation>
</comment>
<dbReference type="GO" id="GO:0032259">
    <property type="term" value="P:methylation"/>
    <property type="evidence" value="ECO:0007669"/>
    <property type="project" value="UniProtKB-KW"/>
</dbReference>
<dbReference type="PANTHER" id="PTHR11680">
    <property type="entry name" value="SERINE HYDROXYMETHYLTRANSFERASE"/>
    <property type="match status" value="1"/>
</dbReference>
<dbReference type="Proteomes" id="UP000294380">
    <property type="component" value="Chromosome"/>
</dbReference>
<evidence type="ECO:0000256" key="6">
    <source>
        <dbReference type="ARBA" id="ARBA00022563"/>
    </source>
</evidence>
<dbReference type="InterPro" id="IPR049943">
    <property type="entry name" value="Ser_HO-MeTrfase-like"/>
</dbReference>
<evidence type="ECO:0000256" key="1">
    <source>
        <dbReference type="ARBA" id="ARBA00001933"/>
    </source>
</evidence>
<keyword evidence="8 10" id="KW-0808">Transferase</keyword>
<dbReference type="Gene3D" id="3.90.1150.10">
    <property type="entry name" value="Aspartate Aminotransferase, domain 1"/>
    <property type="match status" value="1"/>
</dbReference>
<sequence length="416" mass="46631">MINKTLKKTDLKIWNLINKEKIRQESYINLIASENYASSSILEAQGSCLTNKYAEGYIGNRFYNGCKIIDHIESIAIRRAKKLFNVDYANVQPHSGSQANFAIFQALLKPQDVILGMNLNHGGHLTHGSTVNFSGKIYKSYTYGVNKKGDIDYEEFKHLCILHHPKLIIGGFSAYSGICDWKYMRKIADKINAYFLVDISHVAGLIIAGLYPNPLNYAHVVSTTTHKTLGGPRGGLIISKNGNKQLYSKLDASVFPGTQGGPLMHVIAAKAVAFKEALNKKFSLLQKNILFFSKKMVKVFLKRKFTVILKKTENHLFLIDVSKQGLTGKEASNILSHAGIIVNKNTIPNDCKNPFITSGIRIGTPAIVKRNIKINDVIKITNWICDILSNPYDLLQIKSIRKKIKIICKNYPIYKI</sequence>
<evidence type="ECO:0000256" key="11">
    <source>
        <dbReference type="PIRSR" id="PIRSR000412-50"/>
    </source>
</evidence>
<dbReference type="HAMAP" id="MF_00051">
    <property type="entry name" value="SHMT"/>
    <property type="match status" value="1"/>
</dbReference>
<dbReference type="NCBIfam" id="NF000586">
    <property type="entry name" value="PRK00011.1"/>
    <property type="match status" value="1"/>
</dbReference>
<dbReference type="InterPro" id="IPR039429">
    <property type="entry name" value="SHMT-like_dom"/>
</dbReference>
<proteinExistence type="inferred from homology"/>
<comment type="pathway">
    <text evidence="10">One-carbon metabolism; tetrahydrofolate interconversion.</text>
</comment>
<name>A0A451D5N9_9GAMM</name>
<evidence type="ECO:0000256" key="7">
    <source>
        <dbReference type="ARBA" id="ARBA00022605"/>
    </source>
</evidence>
<evidence type="ECO:0000256" key="10">
    <source>
        <dbReference type="HAMAP-Rule" id="MF_00051"/>
    </source>
</evidence>
<dbReference type="AlphaFoldDB" id="A0A451D5N9"/>
<evidence type="ECO:0000256" key="9">
    <source>
        <dbReference type="ARBA" id="ARBA00022898"/>
    </source>
</evidence>
<feature type="binding site" evidence="10">
    <location>
        <position position="119"/>
    </location>
    <ligand>
        <name>(6S)-5,6,7,8-tetrahydrofolate</name>
        <dbReference type="ChEBI" id="CHEBI:57453"/>
    </ligand>
</feature>
<dbReference type="GO" id="GO:0008168">
    <property type="term" value="F:methyltransferase activity"/>
    <property type="evidence" value="ECO:0007669"/>
    <property type="project" value="UniProtKB-KW"/>
</dbReference>
<comment type="cofactor">
    <cofactor evidence="1 10 11">
        <name>pyridoxal 5'-phosphate</name>
        <dbReference type="ChEBI" id="CHEBI:597326"/>
    </cofactor>
</comment>
<dbReference type="RefSeq" id="WP_154028553.1">
    <property type="nucleotide sequence ID" value="NZ_LR217707.1"/>
</dbReference>
<dbReference type="GO" id="GO:0005829">
    <property type="term" value="C:cytosol"/>
    <property type="evidence" value="ECO:0007669"/>
    <property type="project" value="TreeGrafter"/>
</dbReference>
<dbReference type="GO" id="GO:0019264">
    <property type="term" value="P:glycine biosynthetic process from serine"/>
    <property type="evidence" value="ECO:0007669"/>
    <property type="project" value="UniProtKB-UniRule"/>
</dbReference>
<comment type="function">
    <text evidence="10">Catalyzes the reversible interconversion of serine and glycine with tetrahydrofolate (THF) serving as the one-carbon carrier. This reaction serves as the major source of one-carbon groups required for the biosynthesis of purines, thymidylate, methionine, and other important biomolecules. Also exhibits THF-independent aldolase activity toward beta-hydroxyamino acids, producing glycine and aldehydes, via a retro-aldol mechanism.</text>
</comment>
<feature type="site" description="Plays an important role in substrate specificity" evidence="10">
    <location>
        <position position="226"/>
    </location>
</feature>
<reference evidence="13 14" key="1">
    <citation type="submission" date="2019-02" db="EMBL/GenBank/DDBJ databases">
        <authorList>
            <person name="Manzano-Marin A."/>
            <person name="Manzano-Marin A."/>
        </authorList>
    </citation>
    <scope>NUCLEOTIDE SEQUENCE [LARGE SCALE GENOMIC DNA]</scope>
    <source>
        <strain evidence="13 14">BuCikochiana</strain>
    </source>
</reference>
<keyword evidence="7 10" id="KW-0028">Amino-acid biosynthesis</keyword>
<keyword evidence="9 10" id="KW-0663">Pyridoxal phosphate</keyword>
<dbReference type="InterPro" id="IPR015421">
    <property type="entry name" value="PyrdxlP-dep_Trfase_major"/>
</dbReference>
<dbReference type="InterPro" id="IPR015422">
    <property type="entry name" value="PyrdxlP-dep_Trfase_small"/>
</dbReference>
<organism evidence="13 14">
    <name type="scientific">Buchnera aphidicola</name>
    <name type="common">Cinara kochiana kochiana</name>
    <dbReference type="NCBI Taxonomy" id="2518976"/>
    <lineage>
        <taxon>Bacteria</taxon>
        <taxon>Pseudomonadati</taxon>
        <taxon>Pseudomonadota</taxon>
        <taxon>Gammaproteobacteria</taxon>
        <taxon>Enterobacterales</taxon>
        <taxon>Erwiniaceae</taxon>
        <taxon>Buchnera</taxon>
    </lineage>
</organism>
<dbReference type="FunFam" id="3.40.640.10:FF:000001">
    <property type="entry name" value="Serine hydroxymethyltransferase"/>
    <property type="match status" value="1"/>
</dbReference>
<dbReference type="PROSITE" id="PS00096">
    <property type="entry name" value="SHMT"/>
    <property type="match status" value="1"/>
</dbReference>
<evidence type="ECO:0000256" key="2">
    <source>
        <dbReference type="ARBA" id="ARBA00004496"/>
    </source>
</evidence>
<keyword evidence="13" id="KW-0489">Methyltransferase</keyword>
<comment type="catalytic activity">
    <reaction evidence="10">
        <text>(6R)-5,10-methylene-5,6,7,8-tetrahydrofolate + glycine + H2O = (6S)-5,6,7,8-tetrahydrofolate + L-serine</text>
        <dbReference type="Rhea" id="RHEA:15481"/>
        <dbReference type="ChEBI" id="CHEBI:15377"/>
        <dbReference type="ChEBI" id="CHEBI:15636"/>
        <dbReference type="ChEBI" id="CHEBI:33384"/>
        <dbReference type="ChEBI" id="CHEBI:57305"/>
        <dbReference type="ChEBI" id="CHEBI:57453"/>
        <dbReference type="EC" id="2.1.2.1"/>
    </reaction>
</comment>
<dbReference type="EC" id="2.1.2.1" evidence="10"/>
<accession>A0A451D5N9</accession>
<dbReference type="SUPFAM" id="SSF53383">
    <property type="entry name" value="PLP-dependent transferases"/>
    <property type="match status" value="1"/>
</dbReference>
<dbReference type="InterPro" id="IPR001085">
    <property type="entry name" value="Ser_HO-MeTrfase"/>
</dbReference>